<proteinExistence type="predicted"/>
<dbReference type="AlphaFoldDB" id="A0A0B7FSK2"/>
<keyword evidence="2" id="KW-1185">Reference proteome</keyword>
<dbReference type="EMBL" id="LN679104">
    <property type="protein sequence ID" value="CEL60645.1"/>
    <property type="molecule type" value="Genomic_DNA"/>
</dbReference>
<reference evidence="1 2" key="1">
    <citation type="submission" date="2014-11" db="EMBL/GenBank/DDBJ databases">
        <authorList>
            <person name="Wibberg Daniel"/>
        </authorList>
    </citation>
    <scope>NUCLEOTIDE SEQUENCE [LARGE SCALE GENOMIC DNA]</scope>
    <source>
        <strain evidence="1">Rhizoctonia solani AG1-IB 7/3/14</strain>
    </source>
</reference>
<name>A0A0B7FSK2_THACB</name>
<gene>
    <name evidence="1" type="ORF">RSOLAG1IB_03883</name>
</gene>
<dbReference type="Proteomes" id="UP000059188">
    <property type="component" value="Unassembled WGS sequence"/>
</dbReference>
<evidence type="ECO:0000313" key="1">
    <source>
        <dbReference type="EMBL" id="CEL60645.1"/>
    </source>
</evidence>
<dbReference type="OrthoDB" id="3178870at2759"/>
<accession>A0A0B7FSK2</accession>
<organism evidence="1 2">
    <name type="scientific">Thanatephorus cucumeris (strain AG1-IB / isolate 7/3/14)</name>
    <name type="common">Lettuce bottom rot fungus</name>
    <name type="synonym">Rhizoctonia solani</name>
    <dbReference type="NCBI Taxonomy" id="1108050"/>
    <lineage>
        <taxon>Eukaryota</taxon>
        <taxon>Fungi</taxon>
        <taxon>Dikarya</taxon>
        <taxon>Basidiomycota</taxon>
        <taxon>Agaricomycotina</taxon>
        <taxon>Agaricomycetes</taxon>
        <taxon>Cantharellales</taxon>
        <taxon>Ceratobasidiaceae</taxon>
        <taxon>Rhizoctonia</taxon>
        <taxon>Rhizoctonia solani AG-1</taxon>
    </lineage>
</organism>
<protein>
    <submittedName>
        <fullName evidence="1">Uncharacterized protein</fullName>
    </submittedName>
</protein>
<sequence length="312" mass="34204">MFCTTILEGRAGLRSIPQYVWIGPADYHRHPEVVYLVPRLRRTLSLLPDLQELTLTPTAKSFGGIYSGLLECPFKLRALSVPYHTDVCLVQLLQTQPSIETLRLYDLDTEPPRAPSIVENINNISAQNGFLPNLKFLSADPRVVSALVTGRPISSIEISVGSCLSSEPEVLKHLVEALARTSVPLVSLKQNLRTIRVHLWGTKFLHQLKTTRVTSTLETLSVCLPIVTRPLFLGNRSTTVGAAGALISRMIVEQLGGFTSLKSFELSLHGFTLADSSPEEIAGVLSDANGLAAWRSYCNTLEQVSLYGVALQ</sequence>
<evidence type="ECO:0000313" key="2">
    <source>
        <dbReference type="Proteomes" id="UP000059188"/>
    </source>
</evidence>